<dbReference type="Proteomes" id="UP000215694">
    <property type="component" value="Unassembled WGS sequence"/>
</dbReference>
<dbReference type="AlphaFoldDB" id="A0A371J6H0"/>
<dbReference type="Gene3D" id="3.30.1380.10">
    <property type="match status" value="1"/>
</dbReference>
<dbReference type="GO" id="GO:0004180">
    <property type="term" value="F:carboxypeptidase activity"/>
    <property type="evidence" value="ECO:0007669"/>
    <property type="project" value="UniProtKB-KW"/>
</dbReference>
<proteinExistence type="predicted"/>
<dbReference type="EMBL" id="NOJY02000007">
    <property type="protein sequence ID" value="RDY28352.1"/>
    <property type="molecule type" value="Genomic_DNA"/>
</dbReference>
<keyword evidence="2" id="KW-0121">Carboxypeptidase</keyword>
<dbReference type="InterPro" id="IPR003709">
    <property type="entry name" value="VanY-like_core_dom"/>
</dbReference>
<evidence type="ECO:0000313" key="2">
    <source>
        <dbReference type="EMBL" id="RDY28352.1"/>
    </source>
</evidence>
<dbReference type="PANTHER" id="PTHR34385:SF1">
    <property type="entry name" value="PEPTIDOGLYCAN L-ALANYL-D-GLUTAMATE ENDOPEPTIDASE CWLK"/>
    <property type="match status" value="1"/>
</dbReference>
<sequence length="253" mass="28792">MNGGFKMRILVLVLSIVTVLITSFNIVISLDKVEAQNTNISSSEEVIEKEKNEHEVSEYIEGEAPLYIDGIVVVNKDYGLPRNFKSDLEEEALQAVDDIIAAAKKENIAIKVRSGFRSYDNQVQLFKTYANRDGSSKANTYSAHAGFSEHQTGLAFDFTTGKSNKSIGVWFDDTAQAKWLYENAYKFGFVLRYPEDKDHITGYMHESWHYRYVGKEHSKNFKMNDLTLEEYLGLYDGSSDNNEDDDLDDNLDD</sequence>
<comment type="caution">
    <text evidence="2">The sequence shown here is derived from an EMBL/GenBank/DDBJ whole genome shotgun (WGS) entry which is preliminary data.</text>
</comment>
<dbReference type="GO" id="GO:0006508">
    <property type="term" value="P:proteolysis"/>
    <property type="evidence" value="ECO:0007669"/>
    <property type="project" value="InterPro"/>
</dbReference>
<dbReference type="CDD" id="cd14852">
    <property type="entry name" value="LD-carboxypeptidase"/>
    <property type="match status" value="1"/>
</dbReference>
<organism evidence="2 3">
    <name type="scientific">Romboutsia weinsteinii</name>
    <dbReference type="NCBI Taxonomy" id="2020949"/>
    <lineage>
        <taxon>Bacteria</taxon>
        <taxon>Bacillati</taxon>
        <taxon>Bacillota</taxon>
        <taxon>Clostridia</taxon>
        <taxon>Peptostreptococcales</taxon>
        <taxon>Peptostreptococcaceae</taxon>
        <taxon>Romboutsia</taxon>
    </lineage>
</organism>
<dbReference type="Pfam" id="PF02557">
    <property type="entry name" value="VanY"/>
    <property type="match status" value="1"/>
</dbReference>
<dbReference type="InterPro" id="IPR009045">
    <property type="entry name" value="Zn_M74/Hedgehog-like"/>
</dbReference>
<keyword evidence="2" id="KW-0645">Protease</keyword>
<accession>A0A371J6H0</accession>
<dbReference type="PANTHER" id="PTHR34385">
    <property type="entry name" value="D-ALANYL-D-ALANINE CARBOXYPEPTIDASE"/>
    <property type="match status" value="1"/>
</dbReference>
<evidence type="ECO:0000313" key="3">
    <source>
        <dbReference type="Proteomes" id="UP000215694"/>
    </source>
</evidence>
<feature type="domain" description="D-alanyl-D-alanine carboxypeptidase-like core" evidence="1">
    <location>
        <begin position="86"/>
        <end position="215"/>
    </location>
</feature>
<reference evidence="2 3" key="1">
    <citation type="journal article" date="2017" name="Genome Announc.">
        <title>Draft Genome Sequence of Romboutsia weinsteinii sp. nov. Strain CCRI-19649(T) Isolated from Surface Water.</title>
        <authorList>
            <person name="Maheux A.F."/>
            <person name="Boudreau D.K."/>
            <person name="Berube E."/>
            <person name="Boissinot M."/>
            <person name="Cantin P."/>
            <person name="Raymond F."/>
            <person name="Corbeil J."/>
            <person name="Omar R.F."/>
            <person name="Bergeron M.G."/>
        </authorList>
    </citation>
    <scope>NUCLEOTIDE SEQUENCE [LARGE SCALE GENOMIC DNA]</scope>
    <source>
        <strain evidence="2 3">CCRI-19649</strain>
    </source>
</reference>
<dbReference type="InterPro" id="IPR058193">
    <property type="entry name" value="VanY/YodJ_core_dom"/>
</dbReference>
<gene>
    <name evidence="2" type="ORF">CHL78_005475</name>
</gene>
<dbReference type="SUPFAM" id="SSF55166">
    <property type="entry name" value="Hedgehog/DD-peptidase"/>
    <property type="match status" value="1"/>
</dbReference>
<evidence type="ECO:0000259" key="1">
    <source>
        <dbReference type="Pfam" id="PF02557"/>
    </source>
</evidence>
<keyword evidence="3" id="KW-1185">Reference proteome</keyword>
<name>A0A371J6H0_9FIRM</name>
<dbReference type="InterPro" id="IPR052179">
    <property type="entry name" value="DD-CPase-like"/>
</dbReference>
<keyword evidence="2" id="KW-0378">Hydrolase</keyword>
<protein>
    <submittedName>
        <fullName evidence="2">D-alanyl-D-alanine carboxypeptidase family protein</fullName>
    </submittedName>
</protein>